<evidence type="ECO:0000256" key="1">
    <source>
        <dbReference type="ARBA" id="ARBA00022729"/>
    </source>
</evidence>
<dbReference type="Proteomes" id="UP000266305">
    <property type="component" value="Unassembled WGS sequence"/>
</dbReference>
<organism evidence="4 5">
    <name type="scientific">Cereibacter sphaeroides</name>
    <name type="common">Rhodobacter sphaeroides</name>
    <dbReference type="NCBI Taxonomy" id="1063"/>
    <lineage>
        <taxon>Bacteria</taxon>
        <taxon>Pseudomonadati</taxon>
        <taxon>Pseudomonadota</taxon>
        <taxon>Alphaproteobacteria</taxon>
        <taxon>Rhodobacterales</taxon>
        <taxon>Paracoccaceae</taxon>
        <taxon>Cereibacter</taxon>
    </lineage>
</organism>
<dbReference type="AlphaFoldDB" id="A0AAX1UQJ0"/>
<dbReference type="RefSeq" id="WP_011337610.1">
    <property type="nucleotide sequence ID" value="NZ_BJXO01000003.1"/>
</dbReference>
<dbReference type="Gene3D" id="3.30.1450.10">
    <property type="match status" value="1"/>
</dbReference>
<reference evidence="4 5" key="1">
    <citation type="submission" date="2018-08" db="EMBL/GenBank/DDBJ databases">
        <title>Draft genome sequence of Rhodobacter sphaeroides FY.</title>
        <authorList>
            <person name="Rayyan A."/>
            <person name="Meyer T.E."/>
            <person name="Kyndt J.A."/>
        </authorList>
    </citation>
    <scope>NUCLEOTIDE SEQUENCE [LARGE SCALE GENOMIC DNA]</scope>
    <source>
        <strain evidence="4 5">FY</strain>
    </source>
</reference>
<keyword evidence="2" id="KW-0472">Membrane</keyword>
<evidence type="ECO:0000256" key="2">
    <source>
        <dbReference type="ARBA" id="ARBA00023136"/>
    </source>
</evidence>
<evidence type="ECO:0000313" key="5">
    <source>
        <dbReference type="Proteomes" id="UP000266305"/>
    </source>
</evidence>
<keyword evidence="1" id="KW-0732">Signal</keyword>
<proteinExistence type="predicted"/>
<evidence type="ECO:0000259" key="3">
    <source>
        <dbReference type="Pfam" id="PF04355"/>
    </source>
</evidence>
<dbReference type="PROSITE" id="PS51257">
    <property type="entry name" value="PROKAR_LIPOPROTEIN"/>
    <property type="match status" value="1"/>
</dbReference>
<name>A0AAX1UQJ0_CERSP</name>
<evidence type="ECO:0000313" key="4">
    <source>
        <dbReference type="EMBL" id="RHZ98198.1"/>
    </source>
</evidence>
<dbReference type="InterPro" id="IPR007450">
    <property type="entry name" value="BamE_dom"/>
</dbReference>
<feature type="domain" description="Outer membrane protein assembly factor BamE" evidence="3">
    <location>
        <begin position="40"/>
        <end position="115"/>
    </location>
</feature>
<dbReference type="InterPro" id="IPR037873">
    <property type="entry name" value="BamE-like"/>
</dbReference>
<sequence length="165" mass="18511">MAREVRIGAAQNRRGLRRLALGLSLAVVVAACQPIYRNHGYVPTEIDLQRIEVGRDTRDSVAEIVGRPSASTLLNDSGWYYVQSRYRHYGAREPQEVDRQVVAITFNPTGTVRNIERFGLEKGQIVPLSRRVTDTTIEGTGFLRQLFGNIGALRTQDMINDNGIR</sequence>
<dbReference type="GeneID" id="3720289"/>
<dbReference type="GO" id="GO:0019867">
    <property type="term" value="C:outer membrane"/>
    <property type="evidence" value="ECO:0007669"/>
    <property type="project" value="InterPro"/>
</dbReference>
<gene>
    <name evidence="4" type="primary">bamE</name>
    <name evidence="4" type="ORF">D1114_02985</name>
</gene>
<protein>
    <submittedName>
        <fullName evidence="4">Outer membrane protein assembly factor BamE</fullName>
    </submittedName>
</protein>
<comment type="caution">
    <text evidence="4">The sequence shown here is derived from an EMBL/GenBank/DDBJ whole genome shotgun (WGS) entry which is preliminary data.</text>
</comment>
<dbReference type="Pfam" id="PF04355">
    <property type="entry name" value="BamE"/>
    <property type="match status" value="1"/>
</dbReference>
<accession>A0AAX1UQJ0</accession>
<dbReference type="EMBL" id="QWGP01000002">
    <property type="protein sequence ID" value="RHZ98198.1"/>
    <property type="molecule type" value="Genomic_DNA"/>
</dbReference>